<dbReference type="EMBL" id="KZ613468">
    <property type="protein sequence ID" value="PMD26273.1"/>
    <property type="molecule type" value="Genomic_DNA"/>
</dbReference>
<evidence type="ECO:0000313" key="1">
    <source>
        <dbReference type="EMBL" id="PMD26273.1"/>
    </source>
</evidence>
<gene>
    <name evidence="1" type="ORF">NA56DRAFT_654894</name>
</gene>
<evidence type="ECO:0000313" key="2">
    <source>
        <dbReference type="Proteomes" id="UP000235672"/>
    </source>
</evidence>
<sequence>MSESATFVINPVRQLPIWLFDLGRKSFFFGIPGQVRDIDSNQEDDCVPTVFALPRSAQVQPSRDNRHMSCLTNITSTTQPKFTVQARSHSQSLVGPAYCQQQLTVQKQTRVPAGPAPGKQYLSLKPRTRVPVGPTRSQQVQQPTFRKLSRIPVHVSSLNGYASRYESWEHIAMGACTNRGEESMARKLTEWEKQWKKISGSCERERGLWVWA</sequence>
<dbReference type="Proteomes" id="UP000235672">
    <property type="component" value="Unassembled WGS sequence"/>
</dbReference>
<proteinExistence type="predicted"/>
<protein>
    <submittedName>
        <fullName evidence="1">Uncharacterized protein</fullName>
    </submittedName>
</protein>
<name>A0A2J6QJ29_9HELO</name>
<organism evidence="1 2">
    <name type="scientific">Hyaloscypha hepaticicola</name>
    <dbReference type="NCBI Taxonomy" id="2082293"/>
    <lineage>
        <taxon>Eukaryota</taxon>
        <taxon>Fungi</taxon>
        <taxon>Dikarya</taxon>
        <taxon>Ascomycota</taxon>
        <taxon>Pezizomycotina</taxon>
        <taxon>Leotiomycetes</taxon>
        <taxon>Helotiales</taxon>
        <taxon>Hyaloscyphaceae</taxon>
        <taxon>Hyaloscypha</taxon>
    </lineage>
</organism>
<accession>A0A2J6QJ29</accession>
<reference evidence="1 2" key="1">
    <citation type="submission" date="2016-05" db="EMBL/GenBank/DDBJ databases">
        <title>A degradative enzymes factory behind the ericoid mycorrhizal symbiosis.</title>
        <authorList>
            <consortium name="DOE Joint Genome Institute"/>
            <person name="Martino E."/>
            <person name="Morin E."/>
            <person name="Grelet G."/>
            <person name="Kuo A."/>
            <person name="Kohler A."/>
            <person name="Daghino S."/>
            <person name="Barry K."/>
            <person name="Choi C."/>
            <person name="Cichocki N."/>
            <person name="Clum A."/>
            <person name="Copeland A."/>
            <person name="Hainaut M."/>
            <person name="Haridas S."/>
            <person name="Labutti K."/>
            <person name="Lindquist E."/>
            <person name="Lipzen A."/>
            <person name="Khouja H.-R."/>
            <person name="Murat C."/>
            <person name="Ohm R."/>
            <person name="Olson A."/>
            <person name="Spatafora J."/>
            <person name="Veneault-Fourrey C."/>
            <person name="Henrissat B."/>
            <person name="Grigoriev I."/>
            <person name="Martin F."/>
            <person name="Perotto S."/>
        </authorList>
    </citation>
    <scope>NUCLEOTIDE SEQUENCE [LARGE SCALE GENOMIC DNA]</scope>
    <source>
        <strain evidence="1 2">UAMH 7357</strain>
    </source>
</reference>
<dbReference type="AlphaFoldDB" id="A0A2J6QJ29"/>
<keyword evidence="2" id="KW-1185">Reference proteome</keyword>